<reference evidence="2" key="1">
    <citation type="submission" date="2023-07" db="EMBL/GenBank/DDBJ databases">
        <title>Sorghum-associated microbial communities from plants grown in Nebraska, USA.</title>
        <authorList>
            <person name="Schachtman D."/>
        </authorList>
    </citation>
    <scope>NUCLEOTIDE SEQUENCE</scope>
    <source>
        <strain evidence="2">DS3315</strain>
    </source>
</reference>
<evidence type="ECO:0000313" key="3">
    <source>
        <dbReference type="Proteomes" id="UP001224845"/>
    </source>
</evidence>
<dbReference type="RefSeq" id="WP_307596679.1">
    <property type="nucleotide sequence ID" value="NZ_JAUSRV010000019.1"/>
</dbReference>
<evidence type="ECO:0000313" key="2">
    <source>
        <dbReference type="EMBL" id="MDP9974656.1"/>
    </source>
</evidence>
<organism evidence="2 3">
    <name type="scientific">Variovorax paradoxus</name>
    <dbReference type="NCBI Taxonomy" id="34073"/>
    <lineage>
        <taxon>Bacteria</taxon>
        <taxon>Pseudomonadati</taxon>
        <taxon>Pseudomonadota</taxon>
        <taxon>Betaproteobacteria</taxon>
        <taxon>Burkholderiales</taxon>
        <taxon>Comamonadaceae</taxon>
        <taxon>Variovorax</taxon>
    </lineage>
</organism>
<evidence type="ECO:0000256" key="1">
    <source>
        <dbReference type="SAM" id="MobiDB-lite"/>
    </source>
</evidence>
<comment type="caution">
    <text evidence="2">The sequence shown here is derived from an EMBL/GenBank/DDBJ whole genome shotgun (WGS) entry which is preliminary data.</text>
</comment>
<feature type="compositionally biased region" description="Polar residues" evidence="1">
    <location>
        <begin position="86"/>
        <end position="97"/>
    </location>
</feature>
<name>A0AAW8ENC2_VARPD</name>
<dbReference type="EMBL" id="JAUSRV010000019">
    <property type="protein sequence ID" value="MDP9974656.1"/>
    <property type="molecule type" value="Genomic_DNA"/>
</dbReference>
<gene>
    <name evidence="2" type="ORF">J2W39_005926</name>
</gene>
<protein>
    <submittedName>
        <fullName evidence="2">Uncharacterized protein</fullName>
    </submittedName>
</protein>
<dbReference type="AlphaFoldDB" id="A0AAW8ENC2"/>
<dbReference type="Proteomes" id="UP001224845">
    <property type="component" value="Unassembled WGS sequence"/>
</dbReference>
<accession>A0AAW8ENC2</accession>
<feature type="region of interest" description="Disordered" evidence="1">
    <location>
        <begin position="81"/>
        <end position="109"/>
    </location>
</feature>
<proteinExistence type="predicted"/>
<sequence>MQNARVRDYAAMSGMIFGDIPPLNATLTSVAALQEAINATVRKPLPSGKQPWSVRQLDAGVAPKPVRSRKSRFRAQPCSLQCVLPNPSNQDNRQSGKNPEDIACPATAR</sequence>